<organism evidence="1 2">
    <name type="scientific">Brytella acorum</name>
    <dbReference type="NCBI Taxonomy" id="2959299"/>
    <lineage>
        <taxon>Bacteria</taxon>
        <taxon>Pseudomonadati</taxon>
        <taxon>Pseudomonadota</taxon>
        <taxon>Alphaproteobacteria</taxon>
        <taxon>Acetobacterales</taxon>
        <taxon>Acetobacteraceae</taxon>
        <taxon>Brytella</taxon>
    </lineage>
</organism>
<protein>
    <submittedName>
        <fullName evidence="1">Uncharacterized protein</fullName>
    </submittedName>
</protein>
<keyword evidence="2" id="KW-1185">Reference proteome</keyword>
<dbReference type="RefSeq" id="WP_289843905.1">
    <property type="nucleotide sequence ID" value="NZ_CATKSH010000040.1"/>
</dbReference>
<reference evidence="1" key="1">
    <citation type="submission" date="2023-03" db="EMBL/GenBank/DDBJ databases">
        <authorList>
            <person name="Cleenwerck I."/>
        </authorList>
    </citation>
    <scope>NUCLEOTIDE SEQUENCE</scope>
    <source>
        <strain evidence="1">LMG 32879</strain>
    </source>
</reference>
<sequence length="49" mass="5234">MAAPTAEAVSDYIRREHLKVPVIVGHSLACTTNPVASFDHAEIWSDIGG</sequence>
<accession>A0AA35UKQ9</accession>
<evidence type="ECO:0000313" key="1">
    <source>
        <dbReference type="EMBL" id="CAI9122250.1"/>
    </source>
</evidence>
<dbReference type="EMBL" id="CATKSH010000040">
    <property type="protein sequence ID" value="CAI9122250.1"/>
    <property type="molecule type" value="Genomic_DNA"/>
</dbReference>
<proteinExistence type="predicted"/>
<dbReference type="Proteomes" id="UP001176960">
    <property type="component" value="Unassembled WGS sequence"/>
</dbReference>
<comment type="caution">
    <text evidence="1">The sequence shown here is derived from an EMBL/GenBank/DDBJ whole genome shotgun (WGS) entry which is preliminary data.</text>
</comment>
<dbReference type="AlphaFoldDB" id="A0AA35UKQ9"/>
<gene>
    <name evidence="1" type="ORF">LMG32879_003110</name>
</gene>
<name>A0AA35UKQ9_9PROT</name>
<evidence type="ECO:0000313" key="2">
    <source>
        <dbReference type="Proteomes" id="UP001176960"/>
    </source>
</evidence>